<dbReference type="GO" id="GO:0048280">
    <property type="term" value="P:vesicle fusion with Golgi apparatus"/>
    <property type="evidence" value="ECO:0007669"/>
    <property type="project" value="InterPro"/>
</dbReference>
<dbReference type="GO" id="GO:0006888">
    <property type="term" value="P:endoplasmic reticulum to Golgi vesicle-mediated transport"/>
    <property type="evidence" value="ECO:0007669"/>
    <property type="project" value="TreeGrafter"/>
</dbReference>
<evidence type="ECO:0000259" key="7">
    <source>
        <dbReference type="Pfam" id="PF04871"/>
    </source>
</evidence>
<dbReference type="Pfam" id="PF04871">
    <property type="entry name" value="Uso1_p115_C"/>
    <property type="match status" value="1"/>
</dbReference>
<evidence type="ECO:0000256" key="1">
    <source>
        <dbReference type="ARBA" id="ARBA00004555"/>
    </source>
</evidence>
<dbReference type="InterPro" id="IPR016024">
    <property type="entry name" value="ARM-type_fold"/>
</dbReference>
<proteinExistence type="predicted"/>
<dbReference type="GO" id="GO:0005795">
    <property type="term" value="C:Golgi stack"/>
    <property type="evidence" value="ECO:0007669"/>
    <property type="project" value="TreeGrafter"/>
</dbReference>
<dbReference type="GO" id="GO:0000139">
    <property type="term" value="C:Golgi membrane"/>
    <property type="evidence" value="ECO:0007669"/>
    <property type="project" value="InterPro"/>
</dbReference>
<dbReference type="InterPro" id="IPR006955">
    <property type="entry name" value="Uso1_p115_C"/>
</dbReference>
<dbReference type="Proteomes" id="UP000308768">
    <property type="component" value="Unassembled WGS sequence"/>
</dbReference>
<dbReference type="Gene3D" id="1.10.287.510">
    <property type="entry name" value="Helix hairpin bin"/>
    <property type="match status" value="1"/>
</dbReference>
<dbReference type="Pfam" id="PF04869">
    <property type="entry name" value="Uso1_p115_head"/>
    <property type="match status" value="1"/>
</dbReference>
<feature type="domain" description="Uso1/p115-like vesicle tethering protein C-terminal" evidence="7">
    <location>
        <begin position="846"/>
        <end position="951"/>
    </location>
</feature>
<reference evidence="8 9" key="1">
    <citation type="submission" date="2017-03" db="EMBL/GenBank/DDBJ databases">
        <title>Genomes of endolithic fungi from Antarctica.</title>
        <authorList>
            <person name="Coleine C."/>
            <person name="Masonjones S."/>
            <person name="Stajich J.E."/>
        </authorList>
    </citation>
    <scope>NUCLEOTIDE SEQUENCE [LARGE SCALE GENOMIC DNA]</scope>
    <source>
        <strain evidence="8 9">CCFEE 5187</strain>
    </source>
</reference>
<dbReference type="STRING" id="331657.A0A4V5NHC3"/>
<feature type="region of interest" description="Disordered" evidence="5">
    <location>
        <begin position="925"/>
        <end position="962"/>
    </location>
</feature>
<dbReference type="GO" id="GO:0006886">
    <property type="term" value="P:intracellular protein transport"/>
    <property type="evidence" value="ECO:0007669"/>
    <property type="project" value="InterPro"/>
</dbReference>
<evidence type="ECO:0000313" key="8">
    <source>
        <dbReference type="EMBL" id="TKA78399.1"/>
    </source>
</evidence>
<keyword evidence="3 4" id="KW-0175">Coiled coil</keyword>
<evidence type="ECO:0000256" key="2">
    <source>
        <dbReference type="ARBA" id="ARBA00023034"/>
    </source>
</evidence>
<dbReference type="PANTHER" id="PTHR10013">
    <property type="entry name" value="GENERAL VESICULAR TRANSPORT FACTOR P115"/>
    <property type="match status" value="1"/>
</dbReference>
<dbReference type="OrthoDB" id="198977at2759"/>
<keyword evidence="2" id="KW-0333">Golgi apparatus</keyword>
<organism evidence="8 9">
    <name type="scientific">Cryomyces minteri</name>
    <dbReference type="NCBI Taxonomy" id="331657"/>
    <lineage>
        <taxon>Eukaryota</taxon>
        <taxon>Fungi</taxon>
        <taxon>Dikarya</taxon>
        <taxon>Ascomycota</taxon>
        <taxon>Pezizomycotina</taxon>
        <taxon>Dothideomycetes</taxon>
        <taxon>Dothideomycetes incertae sedis</taxon>
        <taxon>Cryomyces</taxon>
    </lineage>
</organism>
<dbReference type="GO" id="GO:0012507">
    <property type="term" value="C:ER to Golgi transport vesicle membrane"/>
    <property type="evidence" value="ECO:0007669"/>
    <property type="project" value="TreeGrafter"/>
</dbReference>
<dbReference type="InterPro" id="IPR006953">
    <property type="entry name" value="Vesicle_Uso1_P115_head"/>
</dbReference>
<comment type="caution">
    <text evidence="8">The sequence shown here is derived from an EMBL/GenBank/DDBJ whole genome shotgun (WGS) entry which is preliminary data.</text>
</comment>
<evidence type="ECO:0000313" key="9">
    <source>
        <dbReference type="Proteomes" id="UP000308768"/>
    </source>
</evidence>
<dbReference type="AlphaFoldDB" id="A0A4V5NHC3"/>
<dbReference type="GO" id="GO:0005783">
    <property type="term" value="C:endoplasmic reticulum"/>
    <property type="evidence" value="ECO:0007669"/>
    <property type="project" value="TreeGrafter"/>
</dbReference>
<comment type="subcellular location">
    <subcellularLocation>
        <location evidence="1">Golgi apparatus</location>
    </subcellularLocation>
</comment>
<evidence type="ECO:0000259" key="6">
    <source>
        <dbReference type="Pfam" id="PF04869"/>
    </source>
</evidence>
<evidence type="ECO:0000256" key="4">
    <source>
        <dbReference type="SAM" id="Coils"/>
    </source>
</evidence>
<dbReference type="SUPFAM" id="SSF48371">
    <property type="entry name" value="ARM repeat"/>
    <property type="match status" value="1"/>
</dbReference>
<accession>A0A4V5NHC3</accession>
<dbReference type="Gene3D" id="1.25.10.10">
    <property type="entry name" value="Leucine-rich Repeat Variant"/>
    <property type="match status" value="1"/>
</dbReference>
<dbReference type="InterPro" id="IPR011989">
    <property type="entry name" value="ARM-like"/>
</dbReference>
<dbReference type="FunFam" id="1.25.10.10:FF:000296">
    <property type="entry name" value="Related to transport protein USO1"/>
    <property type="match status" value="1"/>
</dbReference>
<evidence type="ECO:0008006" key="10">
    <source>
        <dbReference type="Google" id="ProtNLM"/>
    </source>
</evidence>
<dbReference type="GO" id="GO:0048211">
    <property type="term" value="P:Golgi vesicle docking"/>
    <property type="evidence" value="ECO:0007669"/>
    <property type="project" value="TreeGrafter"/>
</dbReference>
<name>A0A4V5NHC3_9PEZI</name>
<protein>
    <recommendedName>
        <fullName evidence="10">Vesicle tethering protein Uso1/P115-like head domain-containing protein</fullName>
    </recommendedName>
</protein>
<feature type="domain" description="Vesicle tethering protein Uso1/P115-like head" evidence="6">
    <location>
        <begin position="341"/>
        <end position="654"/>
    </location>
</feature>
<dbReference type="EMBL" id="NAJN01000144">
    <property type="protein sequence ID" value="TKA78399.1"/>
    <property type="molecule type" value="Genomic_DNA"/>
</dbReference>
<sequence>MLRMLEAQAPAKQNATDAINTLSGRLNNATLLEDRRGAILGLRSFAKEYPASVASGALRGLIESLKKDAEDVDTIKIVLETLLMLFNPNEKSPEASEDIPLWLADLFTQRQDNITILLDFVETNDFYSRLYSIQLISAISTARPERTQECILSAPLGTTRLVAVLDDLRDAVRDAGIILLTDLTRDATELQKLVAFENAFDRIFHIIKAEGGLTQGGITIQDCLSLLANLLRNNPSNQSLFRENGTVRKLHDLLPGSTQNRTAAKDDDNFLNPQKNKNLWGLLAILRMFLVKGSVGTKANQDAFQRYGILQQVLNLAFDKSTEVAIKAEALYTCADTIRGNAKLQEGFAQLQVAVVTRNEPTVNGETARTDGPQTVYVIDGLLDLVLGVASNQMFDARAAACECIKAYFYNHTQIRVHFLRRAIEGHTTGEDETANVLSTLINGPLADETPDAYRRWFASVLVMHLIYDDREAKDLLMAVAEGDAESGEEVVTCIQAIAGNLTAGIRNGEDERVLVGYLMLLCSWLYEDADAVNDLLGEGSTVQSLAQAASRPSMDQPLIPGLCAVLLGVLYEFSTKDSPISRRTLRPILVSRLGREKYFDAIVHLRQHPHVRDFEVLPQNSSSAPIGALPNVFFDPLFVDFLKDNFSRLTRAVDRDPGLEVIPQSLQSVNRDLLDDLRTQLDSRTQALQRAEAELLTKEKQLNQEQADHRRYQETAAAVQNKIKSVNEALQRDHENEIQKIHAANRAATEYMQDQHERSLGSVRAQLEATKAFMQEGSQANSATIAKLSENNASIKAAYDELDGAYKSLVEEASRLESEIEGLEKANGELKTTVADLRKEALAREESITSLNSKISNLESDLRKETERIVELEAAKEEQKKANELVAKKEKELRMTEEARSAAQTELDDMLMVLADLEEKRARDKRRLKELGEETSDVEEDGEEVEEGEEADEAVEEEEEA</sequence>
<feature type="compositionally biased region" description="Acidic residues" evidence="5">
    <location>
        <begin position="934"/>
        <end position="962"/>
    </location>
</feature>
<evidence type="ECO:0000256" key="5">
    <source>
        <dbReference type="SAM" id="MobiDB-lite"/>
    </source>
</evidence>
<dbReference type="InterPro" id="IPR024095">
    <property type="entry name" value="Vesicle_P115"/>
</dbReference>
<dbReference type="PANTHER" id="PTHR10013:SF0">
    <property type="entry name" value="GENERAL VESICULAR TRANSPORT FACTOR P115"/>
    <property type="match status" value="1"/>
</dbReference>
<keyword evidence="9" id="KW-1185">Reference proteome</keyword>
<feature type="coiled-coil region" evidence="4">
    <location>
        <begin position="675"/>
        <end position="748"/>
    </location>
</feature>
<evidence type="ECO:0000256" key="3">
    <source>
        <dbReference type="ARBA" id="ARBA00023054"/>
    </source>
</evidence>
<gene>
    <name evidence="8" type="ORF">B0A49_02343</name>
</gene>